<accession>A0A250I6V6</accession>
<dbReference type="InterPro" id="IPR052021">
    <property type="entry name" value="Type-I_RS_S_subunit"/>
</dbReference>
<dbReference type="InterPro" id="IPR000055">
    <property type="entry name" value="Restrct_endonuc_typeI_TRD"/>
</dbReference>
<dbReference type="Pfam" id="PF01420">
    <property type="entry name" value="Methylase_S"/>
    <property type="match status" value="1"/>
</dbReference>
<dbReference type="AlphaFoldDB" id="A0A250I6V6"/>
<comment type="similarity">
    <text evidence="1">Belongs to the type-I restriction system S methylase family.</text>
</comment>
<dbReference type="SUPFAM" id="SSF116734">
    <property type="entry name" value="DNA methylase specificity domain"/>
    <property type="match status" value="2"/>
</dbReference>
<keyword evidence="2" id="KW-0680">Restriction system</keyword>
<dbReference type="REBASE" id="217369">
    <property type="entry name" value="S.Mbo14713ORF327P"/>
</dbReference>
<evidence type="ECO:0000256" key="2">
    <source>
        <dbReference type="ARBA" id="ARBA00022747"/>
    </source>
</evidence>
<dbReference type="GO" id="GO:0003677">
    <property type="term" value="F:DNA binding"/>
    <property type="evidence" value="ECO:0007669"/>
    <property type="project" value="UniProtKB-KW"/>
</dbReference>
<evidence type="ECO:0000256" key="1">
    <source>
        <dbReference type="ARBA" id="ARBA00010923"/>
    </source>
</evidence>
<organism evidence="5 6">
    <name type="scientific">Melittangium boletus DSM 14713</name>
    <dbReference type="NCBI Taxonomy" id="1294270"/>
    <lineage>
        <taxon>Bacteria</taxon>
        <taxon>Pseudomonadati</taxon>
        <taxon>Myxococcota</taxon>
        <taxon>Myxococcia</taxon>
        <taxon>Myxococcales</taxon>
        <taxon>Cystobacterineae</taxon>
        <taxon>Archangiaceae</taxon>
        <taxon>Melittangium</taxon>
    </lineage>
</organism>
<dbReference type="EMBL" id="CP022163">
    <property type="protein sequence ID" value="ATB26892.1"/>
    <property type="molecule type" value="Genomic_DNA"/>
</dbReference>
<evidence type="ECO:0000256" key="3">
    <source>
        <dbReference type="ARBA" id="ARBA00023125"/>
    </source>
</evidence>
<gene>
    <name evidence="5" type="ORF">MEBOL_000326</name>
</gene>
<dbReference type="RefSeq" id="WP_179956366.1">
    <property type="nucleotide sequence ID" value="NZ_CP022163.1"/>
</dbReference>
<dbReference type="InterPro" id="IPR044946">
    <property type="entry name" value="Restrct_endonuc_typeI_TRD_sf"/>
</dbReference>
<dbReference type="PANTHER" id="PTHR30408">
    <property type="entry name" value="TYPE-1 RESTRICTION ENZYME ECOKI SPECIFICITY PROTEIN"/>
    <property type="match status" value="1"/>
</dbReference>
<name>A0A250I6V6_9BACT</name>
<dbReference type="KEGG" id="mbd:MEBOL_000326"/>
<keyword evidence="3" id="KW-0238">DNA-binding</keyword>
<evidence type="ECO:0000259" key="4">
    <source>
        <dbReference type="Pfam" id="PF01420"/>
    </source>
</evidence>
<proteinExistence type="inferred from homology"/>
<evidence type="ECO:0000313" key="6">
    <source>
        <dbReference type="Proteomes" id="UP000217289"/>
    </source>
</evidence>
<feature type="domain" description="Type I restriction modification DNA specificity" evidence="4">
    <location>
        <begin position="4"/>
        <end position="168"/>
    </location>
</feature>
<reference evidence="5 6" key="1">
    <citation type="submission" date="2017-06" db="EMBL/GenBank/DDBJ databases">
        <authorList>
            <person name="Kim H.J."/>
            <person name="Triplett B.A."/>
        </authorList>
    </citation>
    <scope>NUCLEOTIDE SEQUENCE [LARGE SCALE GENOMIC DNA]</scope>
    <source>
        <strain evidence="5 6">DSM 14713</strain>
    </source>
</reference>
<dbReference type="PANTHER" id="PTHR30408:SF12">
    <property type="entry name" value="TYPE I RESTRICTION ENZYME MJAVIII SPECIFICITY SUBUNIT"/>
    <property type="match status" value="1"/>
</dbReference>
<dbReference type="GO" id="GO:0009307">
    <property type="term" value="P:DNA restriction-modification system"/>
    <property type="evidence" value="ECO:0007669"/>
    <property type="project" value="UniProtKB-KW"/>
</dbReference>
<keyword evidence="6" id="KW-1185">Reference proteome</keyword>
<dbReference type="Gene3D" id="3.90.220.20">
    <property type="entry name" value="DNA methylase specificity domains"/>
    <property type="match status" value="2"/>
</dbReference>
<dbReference type="Proteomes" id="UP000217289">
    <property type="component" value="Chromosome"/>
</dbReference>
<sequence length="393" mass="42822">MTVLGDLVTLQGGGTPPRDEPRYWNGTIPWASVKDLGVSRLVSTVERISPGGVEASATRIIKAGHVVVATRMAIGRASILEVDAAINQDLKALIPRPGRRVHPNYLLHLLGASTAFLEKRATGATVKGIRSEVLENLPVPHANYDEQRRIADILDRADAIRRKRKQAISLMEELLRSAFLEMFGDPVTNPKGWPVKPAGELIEGLEAGWSANGEARQRAADEFGVLKVSAVTSGVFKPDEHKAVAPGTIDCELVTPRAGDLLFSRANTRELVAATCLVERDEPRLFLPDKIWRVVPRAGTTTTPYLRFLLAHARFRAELTKTATGTSGSMLNVSMEKLRGLRCPVPPFSLQQRFADLVWSVLRIKAGFATAEQDAANLFASLVDRAFSVGLPC</sequence>
<evidence type="ECO:0000313" key="5">
    <source>
        <dbReference type="EMBL" id="ATB26892.1"/>
    </source>
</evidence>
<protein>
    <submittedName>
        <fullName evidence="5">Restriction modification system DNA specificity subunit</fullName>
    </submittedName>
</protein>